<proteinExistence type="predicted"/>
<feature type="transmembrane region" description="Helical" evidence="5">
    <location>
        <begin position="395"/>
        <end position="413"/>
    </location>
</feature>
<dbReference type="PANTHER" id="PTHR37422:SF13">
    <property type="entry name" value="LIPOPOLYSACCHARIDE BIOSYNTHESIS PROTEIN PA4999-RELATED"/>
    <property type="match status" value="1"/>
</dbReference>
<dbReference type="RefSeq" id="WP_412442296.1">
    <property type="nucleotide sequence ID" value="NZ_CACRUT010000008.1"/>
</dbReference>
<feature type="domain" description="O-antigen ligase-related" evidence="6">
    <location>
        <begin position="230"/>
        <end position="374"/>
    </location>
</feature>
<feature type="transmembrane region" description="Helical" evidence="5">
    <location>
        <begin position="137"/>
        <end position="155"/>
    </location>
</feature>
<dbReference type="Pfam" id="PF04932">
    <property type="entry name" value="Wzy_C"/>
    <property type="match status" value="1"/>
</dbReference>
<name>A0A6N3ABP7_9BACT</name>
<feature type="transmembrane region" description="Helical" evidence="5">
    <location>
        <begin position="224"/>
        <end position="255"/>
    </location>
</feature>
<feature type="transmembrane region" description="Helical" evidence="5">
    <location>
        <begin position="267"/>
        <end position="285"/>
    </location>
</feature>
<keyword evidence="4 5" id="KW-0472">Membrane</keyword>
<evidence type="ECO:0000259" key="6">
    <source>
        <dbReference type="Pfam" id="PF04932"/>
    </source>
</evidence>
<dbReference type="InterPro" id="IPR051533">
    <property type="entry name" value="WaaL-like"/>
</dbReference>
<evidence type="ECO:0000313" key="7">
    <source>
        <dbReference type="EMBL" id="VYT87030.1"/>
    </source>
</evidence>
<evidence type="ECO:0000256" key="3">
    <source>
        <dbReference type="ARBA" id="ARBA00022989"/>
    </source>
</evidence>
<evidence type="ECO:0000256" key="1">
    <source>
        <dbReference type="ARBA" id="ARBA00004141"/>
    </source>
</evidence>
<dbReference type="GO" id="GO:0016020">
    <property type="term" value="C:membrane"/>
    <property type="evidence" value="ECO:0007669"/>
    <property type="project" value="UniProtKB-SubCell"/>
</dbReference>
<gene>
    <name evidence="7" type="ORF">PCLFYP37_01342</name>
</gene>
<accession>A0A6N3ABP7</accession>
<keyword evidence="2 5" id="KW-0812">Transmembrane</keyword>
<dbReference type="PANTHER" id="PTHR37422">
    <property type="entry name" value="TEICHURONIC ACID BIOSYNTHESIS PROTEIN TUAE"/>
    <property type="match status" value="1"/>
</dbReference>
<reference evidence="7" key="1">
    <citation type="submission" date="2019-11" db="EMBL/GenBank/DDBJ databases">
        <authorList>
            <person name="Feng L."/>
        </authorList>
    </citation>
    <scope>NUCLEOTIDE SEQUENCE</scope>
    <source>
        <strain evidence="7">PclaraLFYP37</strain>
    </source>
</reference>
<feature type="transmembrane region" description="Helical" evidence="5">
    <location>
        <begin position="79"/>
        <end position="97"/>
    </location>
</feature>
<evidence type="ECO:0000256" key="2">
    <source>
        <dbReference type="ARBA" id="ARBA00022692"/>
    </source>
</evidence>
<comment type="subcellular location">
    <subcellularLocation>
        <location evidence="1">Membrane</location>
        <topology evidence="1">Multi-pass membrane protein</topology>
    </subcellularLocation>
</comment>
<sequence>MQILAQLALIVLCLLMFRVERKYKLAILLLSAICFNCVRIYAIPFGLSTYVLCFSFILSEFSRLKKDIKEVKNTILRPLMYSVILATVILAIHSPHYDNLTQYIRLAINECIAKYFVLCYAFLSIRKEDDLHPVFRISYYGLLVLTLFALFNYVAKSAFFVNEMYRGMALTDVMQDTGNKFTYSERFRVQAMFFNPFDYGYICILLLLFNWYGYIKSFISKKRFYMIIGCCLYGIITCGCRTNMLCCLIGVFVYVLFAFDLKKRTKYFAVCSLLGIILFSSIPFLQEKVNDMLSIFDKNSSMSGSSIEMRVLQYTAVMNHVRDHFLLGRGLDYFFIDMGWSEGKQYLVDQDLFGLEGVLMNYLLERGFLGICFYLFFYVYVLCFFYKHKSVDKNISALGVSILVTYLAFANMTGELNSVFPTLLITGICLKVLYMNIICKKIRNKHEIQHRNPGIQS</sequence>
<feature type="transmembrane region" description="Helical" evidence="5">
    <location>
        <begin position="28"/>
        <end position="58"/>
    </location>
</feature>
<feature type="transmembrane region" description="Helical" evidence="5">
    <location>
        <begin position="367"/>
        <end position="386"/>
    </location>
</feature>
<organism evidence="7">
    <name type="scientific">Paraprevotella clara</name>
    <dbReference type="NCBI Taxonomy" id="454154"/>
    <lineage>
        <taxon>Bacteria</taxon>
        <taxon>Pseudomonadati</taxon>
        <taxon>Bacteroidota</taxon>
        <taxon>Bacteroidia</taxon>
        <taxon>Bacteroidales</taxon>
        <taxon>Prevotellaceae</taxon>
        <taxon>Paraprevotella</taxon>
    </lineage>
</organism>
<keyword evidence="3 5" id="KW-1133">Transmembrane helix</keyword>
<evidence type="ECO:0000256" key="5">
    <source>
        <dbReference type="SAM" id="Phobius"/>
    </source>
</evidence>
<dbReference type="AlphaFoldDB" id="A0A6N3ABP7"/>
<dbReference type="InterPro" id="IPR007016">
    <property type="entry name" value="O-antigen_ligase-rel_domated"/>
</dbReference>
<feature type="transmembrane region" description="Helical" evidence="5">
    <location>
        <begin position="193"/>
        <end position="212"/>
    </location>
</feature>
<dbReference type="EMBL" id="CACRUT010000008">
    <property type="protein sequence ID" value="VYT87030.1"/>
    <property type="molecule type" value="Genomic_DNA"/>
</dbReference>
<protein>
    <recommendedName>
        <fullName evidence="6">O-antigen ligase-related domain-containing protein</fullName>
    </recommendedName>
</protein>
<feature type="transmembrane region" description="Helical" evidence="5">
    <location>
        <begin position="419"/>
        <end position="439"/>
    </location>
</feature>
<evidence type="ECO:0000256" key="4">
    <source>
        <dbReference type="ARBA" id="ARBA00023136"/>
    </source>
</evidence>